<sequence>MWHTQYDSPVVAMYTMHADGLQKIPFTSFAPETLEHLTGQLSSTVWRNRFLEHGQKKIF</sequence>
<dbReference type="EMBL" id="JAIWYP010000002">
    <property type="protein sequence ID" value="KAH3862426.1"/>
    <property type="molecule type" value="Genomic_DNA"/>
</dbReference>
<dbReference type="EMBL" id="JAIWYP010000002">
    <property type="protein sequence ID" value="KAH3862453.1"/>
    <property type="molecule type" value="Genomic_DNA"/>
</dbReference>
<dbReference type="Proteomes" id="UP000828390">
    <property type="component" value="Unassembled WGS sequence"/>
</dbReference>
<dbReference type="AlphaFoldDB" id="A0A9D4RCJ1"/>
<keyword evidence="3" id="KW-1185">Reference proteome</keyword>
<reference evidence="2" key="2">
    <citation type="submission" date="2020-11" db="EMBL/GenBank/DDBJ databases">
        <authorList>
            <person name="McCartney M.A."/>
            <person name="Auch B."/>
            <person name="Kono T."/>
            <person name="Mallez S."/>
            <person name="Becker A."/>
            <person name="Gohl D.M."/>
            <person name="Silverstein K.A.T."/>
            <person name="Koren S."/>
            <person name="Bechman K.B."/>
            <person name="Herman A."/>
            <person name="Abrahante J.E."/>
            <person name="Garbe J."/>
        </authorList>
    </citation>
    <scope>NUCLEOTIDE SEQUENCE</scope>
    <source>
        <strain evidence="2">Duluth1</strain>
        <tissue evidence="2">Whole animal</tissue>
    </source>
</reference>
<reference evidence="2" key="1">
    <citation type="journal article" date="2019" name="bioRxiv">
        <title>The Genome of the Zebra Mussel, Dreissena polymorpha: A Resource for Invasive Species Research.</title>
        <authorList>
            <person name="McCartney M.A."/>
            <person name="Auch B."/>
            <person name="Kono T."/>
            <person name="Mallez S."/>
            <person name="Zhang Y."/>
            <person name="Obille A."/>
            <person name="Becker A."/>
            <person name="Abrahante J.E."/>
            <person name="Garbe J."/>
            <person name="Badalamenti J.P."/>
            <person name="Herman A."/>
            <person name="Mangelson H."/>
            <person name="Liachko I."/>
            <person name="Sullivan S."/>
            <person name="Sone E.D."/>
            <person name="Koren S."/>
            <person name="Silverstein K.A.T."/>
            <person name="Beckman K.B."/>
            <person name="Gohl D.M."/>
        </authorList>
    </citation>
    <scope>NUCLEOTIDE SEQUENCE</scope>
    <source>
        <strain evidence="2">Duluth1</strain>
        <tissue evidence="2">Whole animal</tissue>
    </source>
</reference>
<gene>
    <name evidence="1" type="ORF">DPMN_025393</name>
    <name evidence="2" type="ORF">DPMN_025420</name>
</gene>
<comment type="caution">
    <text evidence="2">The sequence shown here is derived from an EMBL/GenBank/DDBJ whole genome shotgun (WGS) entry which is preliminary data.</text>
</comment>
<evidence type="ECO:0000313" key="1">
    <source>
        <dbReference type="EMBL" id="KAH3862426.1"/>
    </source>
</evidence>
<organism evidence="2 3">
    <name type="scientific">Dreissena polymorpha</name>
    <name type="common">Zebra mussel</name>
    <name type="synonym">Mytilus polymorpha</name>
    <dbReference type="NCBI Taxonomy" id="45954"/>
    <lineage>
        <taxon>Eukaryota</taxon>
        <taxon>Metazoa</taxon>
        <taxon>Spiralia</taxon>
        <taxon>Lophotrochozoa</taxon>
        <taxon>Mollusca</taxon>
        <taxon>Bivalvia</taxon>
        <taxon>Autobranchia</taxon>
        <taxon>Heteroconchia</taxon>
        <taxon>Euheterodonta</taxon>
        <taxon>Imparidentia</taxon>
        <taxon>Neoheterodontei</taxon>
        <taxon>Myida</taxon>
        <taxon>Dreissenoidea</taxon>
        <taxon>Dreissenidae</taxon>
        <taxon>Dreissena</taxon>
    </lineage>
</organism>
<accession>A0A9D4RCJ1</accession>
<name>A0A9D4RCJ1_DREPO</name>
<protein>
    <submittedName>
        <fullName evidence="2">Uncharacterized protein</fullName>
    </submittedName>
</protein>
<proteinExistence type="predicted"/>
<evidence type="ECO:0000313" key="3">
    <source>
        <dbReference type="Proteomes" id="UP000828390"/>
    </source>
</evidence>
<evidence type="ECO:0000313" key="2">
    <source>
        <dbReference type="EMBL" id="KAH3862453.1"/>
    </source>
</evidence>